<evidence type="ECO:0000256" key="1">
    <source>
        <dbReference type="ARBA" id="ARBA00022801"/>
    </source>
</evidence>
<dbReference type="Pfam" id="PF01339">
    <property type="entry name" value="CheB_methylest"/>
    <property type="match status" value="1"/>
</dbReference>
<dbReference type="InterPro" id="IPR000673">
    <property type="entry name" value="Sig_transdc_resp-reg_Me-estase"/>
</dbReference>
<dbReference type="PANTHER" id="PTHR42872:SF6">
    <property type="entry name" value="PROTEIN-GLUTAMATE METHYLESTERASE_PROTEIN-GLUTAMINE GLUTAMINASE"/>
    <property type="match status" value="1"/>
</dbReference>
<dbReference type="EMBL" id="CP094669">
    <property type="protein sequence ID" value="UOG77255.1"/>
    <property type="molecule type" value="Genomic_DNA"/>
</dbReference>
<dbReference type="PANTHER" id="PTHR42872">
    <property type="entry name" value="PROTEIN-GLUTAMATE METHYLESTERASE/PROTEIN-GLUTAMINE GLUTAMINASE"/>
    <property type="match status" value="1"/>
</dbReference>
<feature type="domain" description="CheB-type methylesterase" evidence="4">
    <location>
        <begin position="3"/>
        <end position="74"/>
    </location>
</feature>
<comment type="catalytic activity">
    <reaction evidence="3">
        <text>[protein]-L-glutamate 5-O-methyl ester + H2O = L-glutamyl-[protein] + methanol + H(+)</text>
        <dbReference type="Rhea" id="RHEA:23236"/>
        <dbReference type="Rhea" id="RHEA-COMP:10208"/>
        <dbReference type="Rhea" id="RHEA-COMP:10311"/>
        <dbReference type="ChEBI" id="CHEBI:15377"/>
        <dbReference type="ChEBI" id="CHEBI:15378"/>
        <dbReference type="ChEBI" id="CHEBI:17790"/>
        <dbReference type="ChEBI" id="CHEBI:29973"/>
        <dbReference type="ChEBI" id="CHEBI:82795"/>
        <dbReference type="EC" id="3.1.1.61"/>
    </reaction>
</comment>
<dbReference type="EC" id="3.1.1.61" evidence="2"/>
<proteinExistence type="predicted"/>
<keyword evidence="6" id="KW-1185">Reference proteome</keyword>
<organism evidence="5 6">
    <name type="scientific">Hymenobacter tibetensis</name>
    <dbReference type="NCBI Taxonomy" id="497967"/>
    <lineage>
        <taxon>Bacteria</taxon>
        <taxon>Pseudomonadati</taxon>
        <taxon>Bacteroidota</taxon>
        <taxon>Cytophagia</taxon>
        <taxon>Cytophagales</taxon>
        <taxon>Hymenobacteraceae</taxon>
        <taxon>Hymenobacter</taxon>
    </lineage>
</organism>
<sequence>MGPLFRSADFSYGSQVIGITLSGALDDGMAGLGTVKSRGGIAIVQELSVSSMPESALAVVEVDYQVPIAETASLLVRRIAEAVTETSELKTR</sequence>
<dbReference type="Gene3D" id="3.40.50.180">
    <property type="entry name" value="Methylesterase CheB, C-terminal domain"/>
    <property type="match status" value="1"/>
</dbReference>
<evidence type="ECO:0000313" key="6">
    <source>
        <dbReference type="Proteomes" id="UP000831113"/>
    </source>
</evidence>
<evidence type="ECO:0000256" key="3">
    <source>
        <dbReference type="ARBA" id="ARBA00048267"/>
    </source>
</evidence>
<evidence type="ECO:0000256" key="2">
    <source>
        <dbReference type="ARBA" id="ARBA00039140"/>
    </source>
</evidence>
<keyword evidence="1" id="KW-0378">Hydrolase</keyword>
<evidence type="ECO:0000259" key="4">
    <source>
        <dbReference type="Pfam" id="PF01339"/>
    </source>
</evidence>
<gene>
    <name evidence="5" type="ORF">MTX78_14500</name>
</gene>
<dbReference type="Proteomes" id="UP000831113">
    <property type="component" value="Chromosome"/>
</dbReference>
<protein>
    <recommendedName>
        <fullName evidence="2">protein-glutamate methylesterase</fullName>
        <ecNumber evidence="2">3.1.1.61</ecNumber>
    </recommendedName>
</protein>
<dbReference type="SUPFAM" id="SSF52738">
    <property type="entry name" value="Methylesterase CheB, C-terminal domain"/>
    <property type="match status" value="1"/>
</dbReference>
<reference evidence="5 6" key="1">
    <citation type="submission" date="2022-03" db="EMBL/GenBank/DDBJ databases">
        <title>Hymenobactersp. isolated from the air.</title>
        <authorList>
            <person name="Won M."/>
            <person name="Kwon S.-W."/>
        </authorList>
    </citation>
    <scope>NUCLEOTIDE SEQUENCE [LARGE SCALE GENOMIC DNA]</scope>
    <source>
        <strain evidence="5 6">KACC 21982</strain>
    </source>
</reference>
<name>A0ABY4D491_9BACT</name>
<dbReference type="InterPro" id="IPR035909">
    <property type="entry name" value="CheB_C"/>
</dbReference>
<accession>A0ABY4D491</accession>
<evidence type="ECO:0000313" key="5">
    <source>
        <dbReference type="EMBL" id="UOG77255.1"/>
    </source>
</evidence>